<organism evidence="12 13">
    <name type="scientific">Myotis myotis</name>
    <name type="common">Greater mouse-eared bat</name>
    <name type="synonym">Vespertilio myotis</name>
    <dbReference type="NCBI Taxonomy" id="51298"/>
    <lineage>
        <taxon>Eukaryota</taxon>
        <taxon>Metazoa</taxon>
        <taxon>Chordata</taxon>
        <taxon>Craniata</taxon>
        <taxon>Vertebrata</taxon>
        <taxon>Euteleostomi</taxon>
        <taxon>Mammalia</taxon>
        <taxon>Eutheria</taxon>
        <taxon>Laurasiatheria</taxon>
        <taxon>Chiroptera</taxon>
        <taxon>Yangochiroptera</taxon>
        <taxon>Vespertilionidae</taxon>
        <taxon>Myotis</taxon>
    </lineage>
</organism>
<dbReference type="InterPro" id="IPR013783">
    <property type="entry name" value="Ig-like_fold"/>
</dbReference>
<dbReference type="PANTHER" id="PTHR11738:SF179">
    <property type="entry name" value="LEUKOCYTE IMMUNOGLOBULIN-LIKE RECEPTOR SUBFAMILY A MEMBER 5"/>
    <property type="match status" value="1"/>
</dbReference>
<evidence type="ECO:0000313" key="12">
    <source>
        <dbReference type="EMBL" id="KAF6269507.1"/>
    </source>
</evidence>
<dbReference type="FunFam" id="2.60.40.10:FF:000049">
    <property type="entry name" value="Leukocyte immunoglobulin-like receptor subfamily B member 1"/>
    <property type="match status" value="1"/>
</dbReference>
<evidence type="ECO:0000256" key="4">
    <source>
        <dbReference type="ARBA" id="ARBA00022729"/>
    </source>
</evidence>
<proteinExistence type="predicted"/>
<sequence>MTSILSALLCLGLSLDQRTRVQEETLSKPTLWAEPASVIPYGSPVTLVCQGSLDAEKFYLYKERKRLLWNTQTRWEPMNRAKLSIKQMD</sequence>
<dbReference type="AlphaFoldDB" id="A0A7J7R0I4"/>
<reference evidence="12 13" key="1">
    <citation type="journal article" date="2020" name="Nature">
        <title>Six reference-quality genomes reveal evolution of bat adaptations.</title>
        <authorList>
            <person name="Jebb D."/>
            <person name="Huang Z."/>
            <person name="Pippel M."/>
            <person name="Hughes G.M."/>
            <person name="Lavrichenko K."/>
            <person name="Devanna P."/>
            <person name="Winkler S."/>
            <person name="Jermiin L.S."/>
            <person name="Skirmuntt E.C."/>
            <person name="Katzourakis A."/>
            <person name="Burkitt-Gray L."/>
            <person name="Ray D.A."/>
            <person name="Sullivan K.A.M."/>
            <person name="Roscito J.G."/>
            <person name="Kirilenko B.M."/>
            <person name="Davalos L.M."/>
            <person name="Corthals A.P."/>
            <person name="Power M.L."/>
            <person name="Jones G."/>
            <person name="Ransome R.D."/>
            <person name="Dechmann D.K.N."/>
            <person name="Locatelli A.G."/>
            <person name="Puechmaille S.J."/>
            <person name="Fedrigo O."/>
            <person name="Jarvis E.D."/>
            <person name="Hiller M."/>
            <person name="Vernes S.C."/>
            <person name="Myers E.W."/>
            <person name="Teeling E.C."/>
        </authorList>
    </citation>
    <scope>NUCLEOTIDE SEQUENCE [LARGE SCALE GENOMIC DNA]</scope>
    <source>
        <strain evidence="12">MMyoMyo1</strain>
        <tissue evidence="12">Flight muscle</tissue>
    </source>
</reference>
<dbReference type="GO" id="GO:0005886">
    <property type="term" value="C:plasma membrane"/>
    <property type="evidence" value="ECO:0007669"/>
    <property type="project" value="UniProtKB-SubCell"/>
</dbReference>
<feature type="signal peptide" evidence="11">
    <location>
        <begin position="1"/>
        <end position="16"/>
    </location>
</feature>
<keyword evidence="8" id="KW-1015">Disulfide bond</keyword>
<dbReference type="InterPro" id="IPR050412">
    <property type="entry name" value="Ig-like_Receptors_ImmuneReg"/>
</dbReference>
<dbReference type="Proteomes" id="UP000527355">
    <property type="component" value="Unassembled WGS sequence"/>
</dbReference>
<dbReference type="Gene3D" id="2.60.40.10">
    <property type="entry name" value="Immunoglobulins"/>
    <property type="match status" value="1"/>
</dbReference>
<evidence type="ECO:0000256" key="7">
    <source>
        <dbReference type="ARBA" id="ARBA00023136"/>
    </source>
</evidence>
<dbReference type="GO" id="GO:0002764">
    <property type="term" value="P:immune response-regulating signaling pathway"/>
    <property type="evidence" value="ECO:0007669"/>
    <property type="project" value="TreeGrafter"/>
</dbReference>
<keyword evidence="7" id="KW-0472">Membrane</keyword>
<keyword evidence="3" id="KW-0812">Transmembrane</keyword>
<evidence type="ECO:0000256" key="1">
    <source>
        <dbReference type="ARBA" id="ARBA00004162"/>
    </source>
</evidence>
<evidence type="ECO:0000256" key="6">
    <source>
        <dbReference type="ARBA" id="ARBA00022989"/>
    </source>
</evidence>
<evidence type="ECO:0000256" key="11">
    <source>
        <dbReference type="SAM" id="SignalP"/>
    </source>
</evidence>
<keyword evidence="6" id="KW-1133">Transmembrane helix</keyword>
<evidence type="ECO:0000256" key="8">
    <source>
        <dbReference type="ARBA" id="ARBA00023157"/>
    </source>
</evidence>
<dbReference type="GO" id="GO:0032396">
    <property type="term" value="F:inhibitory MHC class I receptor activity"/>
    <property type="evidence" value="ECO:0007669"/>
    <property type="project" value="TreeGrafter"/>
</dbReference>
<keyword evidence="10" id="KW-0393">Immunoglobulin domain</keyword>
<dbReference type="EMBL" id="JABWUV010000042">
    <property type="protein sequence ID" value="KAF6269507.1"/>
    <property type="molecule type" value="Genomic_DNA"/>
</dbReference>
<dbReference type="SUPFAM" id="SSF48726">
    <property type="entry name" value="Immunoglobulin"/>
    <property type="match status" value="1"/>
</dbReference>
<dbReference type="GO" id="GO:0019221">
    <property type="term" value="P:cytokine-mediated signaling pathway"/>
    <property type="evidence" value="ECO:0007669"/>
    <property type="project" value="TreeGrafter"/>
</dbReference>
<keyword evidence="4 11" id="KW-0732">Signal</keyword>
<keyword evidence="9" id="KW-0325">Glycoprotein</keyword>
<gene>
    <name evidence="12" type="ORF">mMyoMyo1_007710</name>
</gene>
<name>A0A7J7R0I4_MYOMY</name>
<evidence type="ECO:0000256" key="2">
    <source>
        <dbReference type="ARBA" id="ARBA00022475"/>
    </source>
</evidence>
<evidence type="ECO:0000256" key="10">
    <source>
        <dbReference type="ARBA" id="ARBA00023319"/>
    </source>
</evidence>
<feature type="chain" id="PRO_5029682412" evidence="11">
    <location>
        <begin position="17"/>
        <end position="89"/>
    </location>
</feature>
<keyword evidence="13" id="KW-1185">Reference proteome</keyword>
<accession>A0A7J7R0I4</accession>
<dbReference type="InterPro" id="IPR036179">
    <property type="entry name" value="Ig-like_dom_sf"/>
</dbReference>
<keyword evidence="5" id="KW-0677">Repeat</keyword>
<evidence type="ECO:0000256" key="5">
    <source>
        <dbReference type="ARBA" id="ARBA00022737"/>
    </source>
</evidence>
<keyword evidence="2" id="KW-1003">Cell membrane</keyword>
<dbReference type="VEuPathDB" id="HostDB:LOC118655145"/>
<comment type="subcellular location">
    <subcellularLocation>
        <location evidence="1">Cell membrane</location>
        <topology evidence="1">Single-pass membrane protein</topology>
    </subcellularLocation>
</comment>
<evidence type="ECO:0000256" key="9">
    <source>
        <dbReference type="ARBA" id="ARBA00023180"/>
    </source>
</evidence>
<dbReference type="PANTHER" id="PTHR11738">
    <property type="entry name" value="MHC CLASS I NK CELL RECEPTOR"/>
    <property type="match status" value="1"/>
</dbReference>
<protein>
    <submittedName>
        <fullName evidence="12">Uncharacterized protein</fullName>
    </submittedName>
</protein>
<evidence type="ECO:0000256" key="3">
    <source>
        <dbReference type="ARBA" id="ARBA00022692"/>
    </source>
</evidence>
<comment type="caution">
    <text evidence="12">The sequence shown here is derived from an EMBL/GenBank/DDBJ whole genome shotgun (WGS) entry which is preliminary data.</text>
</comment>
<evidence type="ECO:0000313" key="13">
    <source>
        <dbReference type="Proteomes" id="UP000527355"/>
    </source>
</evidence>